<comment type="caution">
    <text evidence="1">The sequence shown here is derived from an EMBL/GenBank/DDBJ whole genome shotgun (WGS) entry which is preliminary data.</text>
</comment>
<reference evidence="1 2" key="1">
    <citation type="submission" date="2019-06" db="EMBL/GenBank/DDBJ databases">
        <title>Vibrio cholerae phylogeny based on whole-genome sequencing reveals genetic diversity and population strucutre.</title>
        <authorList>
            <person name="Zhiqiu Y."/>
            <person name="Bin L."/>
            <person name="Lingyan J."/>
        </authorList>
    </citation>
    <scope>NUCLEOTIDE SEQUENCE [LARGE SCALE GENOMIC DNA]</scope>
    <source>
        <strain evidence="1 2">N2814</strain>
    </source>
</reference>
<dbReference type="RefSeq" id="WP_148521291.1">
    <property type="nucleotide sequence ID" value="NZ_VSIJ01000005.1"/>
</dbReference>
<protein>
    <submittedName>
        <fullName evidence="1">Uncharacterized protein</fullName>
    </submittedName>
</protein>
<dbReference type="AlphaFoldDB" id="A0ABD7SQU9"/>
<name>A0ABD7SQU9_VIBCL</name>
<proteinExistence type="predicted"/>
<organism evidence="1 2">
    <name type="scientific">Vibrio cholerae</name>
    <dbReference type="NCBI Taxonomy" id="666"/>
    <lineage>
        <taxon>Bacteria</taxon>
        <taxon>Pseudomonadati</taxon>
        <taxon>Pseudomonadota</taxon>
        <taxon>Gammaproteobacteria</taxon>
        <taxon>Vibrionales</taxon>
        <taxon>Vibrionaceae</taxon>
        <taxon>Vibrio</taxon>
    </lineage>
</organism>
<gene>
    <name evidence="1" type="ORF">FXF03_00975</name>
</gene>
<accession>A0ABD7SQU9</accession>
<dbReference type="Proteomes" id="UP000323819">
    <property type="component" value="Unassembled WGS sequence"/>
</dbReference>
<evidence type="ECO:0000313" key="1">
    <source>
        <dbReference type="EMBL" id="TXX67172.1"/>
    </source>
</evidence>
<dbReference type="EMBL" id="VSIJ01000005">
    <property type="protein sequence ID" value="TXX67172.1"/>
    <property type="molecule type" value="Genomic_DNA"/>
</dbReference>
<sequence length="326" mass="38005">MDIVTQEVKRLILSCFNIMPTRIHALIHMTLTNGTGYDWVQCSESGLYIVKSCFSYDNPSSIERIELKPELNLDGQLDFSVGDAFYNHIAQFVEANIDVYASSAFYSQSLNLNPRKPYKFSRGYNKFCNLPPIDMIHPDWLGALVEVADHEMQMRNPLGCSLPKVQIMDIMVRDHYEWVDGFKILSNFKDKYTKFKGDVDFGFEFETPLEKRYKKSKYANQLTLEEYKEYREFFENSRDYTFLDFERWLTSVIESKAKYLDSNGRANQKFHEDAQLVLSHSGILNHYNSFECMEGQIKSGLKLNSYFEGLIKTYVHDNGMFGLLGY</sequence>
<evidence type="ECO:0000313" key="2">
    <source>
        <dbReference type="Proteomes" id="UP000323819"/>
    </source>
</evidence>